<proteinExistence type="predicted"/>
<keyword evidence="3" id="KW-1185">Reference proteome</keyword>
<dbReference type="eggNOG" id="ENOG5032RP6">
    <property type="taxonomic scope" value="Bacteria"/>
</dbReference>
<feature type="chain" id="PRO_5002664248" description="Acyloxyacyl hydrolase" evidence="1">
    <location>
        <begin position="21"/>
        <end position="209"/>
    </location>
</feature>
<dbReference type="Pfam" id="PF09411">
    <property type="entry name" value="PagL"/>
    <property type="match status" value="1"/>
</dbReference>
<dbReference type="SUPFAM" id="SSF56925">
    <property type="entry name" value="OMPA-like"/>
    <property type="match status" value="1"/>
</dbReference>
<dbReference type="RefSeq" id="WP_009780423.1">
    <property type="nucleotide sequence ID" value="NZ_CH672395.1"/>
</dbReference>
<evidence type="ECO:0000313" key="3">
    <source>
        <dbReference type="Proteomes" id="UP000001601"/>
    </source>
</evidence>
<name>A3XNF2_LEEBM</name>
<dbReference type="Gene3D" id="2.40.160.20">
    <property type="match status" value="1"/>
</dbReference>
<organism evidence="2 3">
    <name type="scientific">Leeuwenhoekiella blandensis (strain CECT 7118 / CCUG 51940 / KCTC 22103 / MED217)</name>
    <name type="common">Flavobacterium sp. (strain MED217)</name>
    <dbReference type="NCBI Taxonomy" id="398720"/>
    <lineage>
        <taxon>Bacteria</taxon>
        <taxon>Pseudomonadati</taxon>
        <taxon>Bacteroidota</taxon>
        <taxon>Flavobacteriia</taxon>
        <taxon>Flavobacteriales</taxon>
        <taxon>Flavobacteriaceae</taxon>
        <taxon>Leeuwenhoekiella</taxon>
    </lineage>
</organism>
<dbReference type="OrthoDB" id="1200606at2"/>
<dbReference type="InterPro" id="IPR011250">
    <property type="entry name" value="OMP/PagP_B-barrel"/>
</dbReference>
<accession>A3XNF2</accession>
<dbReference type="InterPro" id="IPR018550">
    <property type="entry name" value="Lipid-A_deacylase-rel"/>
</dbReference>
<gene>
    <name evidence="2" type="ORF">MED217_10267</name>
</gene>
<evidence type="ECO:0000256" key="1">
    <source>
        <dbReference type="SAM" id="SignalP"/>
    </source>
</evidence>
<protein>
    <recommendedName>
        <fullName evidence="4">Acyloxyacyl hydrolase</fullName>
    </recommendedName>
</protein>
<keyword evidence="1" id="KW-0732">Signal</keyword>
<feature type="signal peptide" evidence="1">
    <location>
        <begin position="1"/>
        <end position="20"/>
    </location>
</feature>
<reference evidence="2 3" key="1">
    <citation type="journal article" date="2007" name="Nature">
        <title>Light stimulates growth of proteorhodopsin-containing marine Flavobacteria.</title>
        <authorList>
            <person name="Gomez-Consarnau L."/>
            <person name="Gonzalez J.M."/>
            <person name="Coll-Llado M."/>
            <person name="Gourdon P."/>
            <person name="Pascher T."/>
            <person name="Neutze R."/>
            <person name="Pedros-Alio C."/>
            <person name="Pinhassi J."/>
        </authorList>
    </citation>
    <scope>NUCLEOTIDE SEQUENCE [LARGE SCALE GENOMIC DNA]</scope>
    <source>
        <strain evidence="2 3">MED217</strain>
    </source>
</reference>
<evidence type="ECO:0000313" key="2">
    <source>
        <dbReference type="EMBL" id="EAQ48926.1"/>
    </source>
</evidence>
<dbReference type="EMBL" id="AANC01000006">
    <property type="protein sequence ID" value="EAQ48926.1"/>
    <property type="molecule type" value="Genomic_DNA"/>
</dbReference>
<comment type="caution">
    <text evidence="2">The sequence shown here is derived from an EMBL/GenBank/DDBJ whole genome shotgun (WGS) entry which is preliminary data.</text>
</comment>
<dbReference type="STRING" id="398720.MED217_10267"/>
<dbReference type="HOGENOM" id="CLU_1347243_0_0_10"/>
<sequence>MWRYFTLIFLLFGLTFDTCAQENVQGRFYQLGFNFGYASVDNFIFKDDDYYYEVYLHKIQILYRIKSGKIDYDFIFQPEINRAHHKLYNPWFAGHPDVFSAYRTQLMTLKTINEYIMNCGVILRTSITENLNMYGLASIGPGYFDKGSERMAKGIGFSDNLALGLNYNFLKELVLDLRLGFRHVSNAEIKQPNEGYDAIEFNIGLAYRL</sequence>
<dbReference type="AlphaFoldDB" id="A3XNF2"/>
<evidence type="ECO:0008006" key="4">
    <source>
        <dbReference type="Google" id="ProtNLM"/>
    </source>
</evidence>
<dbReference type="Proteomes" id="UP000001601">
    <property type="component" value="Unassembled WGS sequence"/>
</dbReference>